<dbReference type="EMBL" id="CP058561">
    <property type="protein sequence ID" value="QUH27798.1"/>
    <property type="molecule type" value="Genomic_DNA"/>
</dbReference>
<reference evidence="2 3" key="1">
    <citation type="submission" date="2020-07" db="EMBL/GenBank/DDBJ databases">
        <title>Vallitalea guaymasensis genome.</title>
        <authorList>
            <person name="Postec A."/>
        </authorList>
    </citation>
    <scope>NUCLEOTIDE SEQUENCE [LARGE SCALE GENOMIC DNA]</scope>
    <source>
        <strain evidence="2 3">Ra1766G1</strain>
    </source>
</reference>
<gene>
    <name evidence="2" type="ORF">HYG85_02250</name>
</gene>
<sequence length="226" mass="24670">MKLKGLKKVVSCMLVLGMVFSFSLVSYAAEDYNEFDSFKISNGFGYVGKAGVRLTAGAEADINIKMNVKTVTQDQLVEFIETHKDKLTADQYSEISENSSFEAEGMGANLFNCLVSVVYGDGSSDYFANARNKEVLLGEEEDKAILKELKDITEQEYELSGTIKARGLSYIPTEAYCFVEVTRIQFKDGSTLKVINTNATVAEGDGTRDAVTGSEGNEPLNLIPLG</sequence>
<evidence type="ECO:0000313" key="3">
    <source>
        <dbReference type="Proteomes" id="UP000677305"/>
    </source>
</evidence>
<protein>
    <submittedName>
        <fullName evidence="2">Uncharacterized protein</fullName>
    </submittedName>
</protein>
<proteinExistence type="predicted"/>
<keyword evidence="1" id="KW-0732">Signal</keyword>
<feature type="signal peptide" evidence="1">
    <location>
        <begin position="1"/>
        <end position="28"/>
    </location>
</feature>
<evidence type="ECO:0000256" key="1">
    <source>
        <dbReference type="SAM" id="SignalP"/>
    </source>
</evidence>
<feature type="chain" id="PRO_5035175092" evidence="1">
    <location>
        <begin position="29"/>
        <end position="226"/>
    </location>
</feature>
<evidence type="ECO:0000313" key="2">
    <source>
        <dbReference type="EMBL" id="QUH27798.1"/>
    </source>
</evidence>
<dbReference type="RefSeq" id="WP_212692108.1">
    <property type="nucleotide sequence ID" value="NZ_CP058561.1"/>
</dbReference>
<name>A0A8J8M7R0_9FIRM</name>
<dbReference type="AlphaFoldDB" id="A0A8J8M7R0"/>
<dbReference type="KEGG" id="vgu:HYG85_02250"/>
<keyword evidence="3" id="KW-1185">Reference proteome</keyword>
<organism evidence="2 3">
    <name type="scientific">Vallitalea guaymasensis</name>
    <dbReference type="NCBI Taxonomy" id="1185412"/>
    <lineage>
        <taxon>Bacteria</taxon>
        <taxon>Bacillati</taxon>
        <taxon>Bacillota</taxon>
        <taxon>Clostridia</taxon>
        <taxon>Lachnospirales</taxon>
        <taxon>Vallitaleaceae</taxon>
        <taxon>Vallitalea</taxon>
    </lineage>
</organism>
<accession>A0A8J8M7R0</accession>
<dbReference type="Proteomes" id="UP000677305">
    <property type="component" value="Chromosome"/>
</dbReference>